<dbReference type="EMBL" id="CAUYUJ010016002">
    <property type="protein sequence ID" value="CAK0860684.1"/>
    <property type="molecule type" value="Genomic_DNA"/>
</dbReference>
<evidence type="ECO:0000313" key="2">
    <source>
        <dbReference type="Proteomes" id="UP001189429"/>
    </source>
</evidence>
<accession>A0ABN9UQM2</accession>
<keyword evidence="2" id="KW-1185">Reference proteome</keyword>
<protein>
    <submittedName>
        <fullName evidence="1">Uncharacterized protein</fullName>
    </submittedName>
</protein>
<reference evidence="1" key="1">
    <citation type="submission" date="2023-10" db="EMBL/GenBank/DDBJ databases">
        <authorList>
            <person name="Chen Y."/>
            <person name="Shah S."/>
            <person name="Dougan E. K."/>
            <person name="Thang M."/>
            <person name="Chan C."/>
        </authorList>
    </citation>
    <scope>NUCLEOTIDE SEQUENCE [LARGE SCALE GENOMIC DNA]</scope>
</reference>
<gene>
    <name evidence="1" type="ORF">PCOR1329_LOCUS49579</name>
</gene>
<name>A0ABN9UQM2_9DINO</name>
<organism evidence="1 2">
    <name type="scientific">Prorocentrum cordatum</name>
    <dbReference type="NCBI Taxonomy" id="2364126"/>
    <lineage>
        <taxon>Eukaryota</taxon>
        <taxon>Sar</taxon>
        <taxon>Alveolata</taxon>
        <taxon>Dinophyceae</taxon>
        <taxon>Prorocentrales</taxon>
        <taxon>Prorocentraceae</taxon>
        <taxon>Prorocentrum</taxon>
    </lineage>
</organism>
<proteinExistence type="predicted"/>
<comment type="caution">
    <text evidence="1">The sequence shown here is derived from an EMBL/GenBank/DDBJ whole genome shotgun (WGS) entry which is preliminary data.</text>
</comment>
<dbReference type="Proteomes" id="UP001189429">
    <property type="component" value="Unassembled WGS sequence"/>
</dbReference>
<sequence length="257" mass="27279">MAVLALVPAQLEAARAVEEACAAPGGADCPREGCSLLQTARAAGGGREQALLQAAAHRSRGAASAAEGGAALVRKVDNIADTVERHGKLFETIQADLAALKKKKVLDKQFEAHLEIAKTLISLAVARDAMLKLHNLQCVYSVIFPVEEAKDFIALTRLDDSNMTWKDSRNCEPRLLRARPDQTVDVARKQKLPGKLWGPILQEAGLGASGPTGVLFATSADDVWDFFALQEAPGETFSTIPNEANLADDIITAAASA</sequence>
<evidence type="ECO:0000313" key="1">
    <source>
        <dbReference type="EMBL" id="CAK0860684.1"/>
    </source>
</evidence>